<dbReference type="Gene3D" id="1.10.150.130">
    <property type="match status" value="1"/>
</dbReference>
<proteinExistence type="predicted"/>
<name>A0A9P6XB07_RHIOR</name>
<feature type="region of interest" description="Disordered" evidence="2">
    <location>
        <begin position="433"/>
        <end position="461"/>
    </location>
</feature>
<reference evidence="3" key="1">
    <citation type="journal article" date="2020" name="Microb. Genom.">
        <title>Genetic diversity of clinical and environmental Mucorales isolates obtained from an investigation of mucormycosis cases among solid organ transplant recipients.</title>
        <authorList>
            <person name="Nguyen M.H."/>
            <person name="Kaul D."/>
            <person name="Muto C."/>
            <person name="Cheng S.J."/>
            <person name="Richter R.A."/>
            <person name="Bruno V.M."/>
            <person name="Liu G."/>
            <person name="Beyhan S."/>
            <person name="Sundermann A.J."/>
            <person name="Mounaud S."/>
            <person name="Pasculle A.W."/>
            <person name="Nierman W.C."/>
            <person name="Driscoll E."/>
            <person name="Cumbie R."/>
            <person name="Clancy C.J."/>
            <person name="Dupont C.L."/>
        </authorList>
    </citation>
    <scope>NUCLEOTIDE SEQUENCE</scope>
    <source>
        <strain evidence="3">GL11</strain>
    </source>
</reference>
<dbReference type="InterPro" id="IPR010998">
    <property type="entry name" value="Integrase_recombinase_N"/>
</dbReference>
<dbReference type="Proteomes" id="UP000716291">
    <property type="component" value="Unassembled WGS sequence"/>
</dbReference>
<evidence type="ECO:0000313" key="4">
    <source>
        <dbReference type="Proteomes" id="UP000716291"/>
    </source>
</evidence>
<evidence type="ECO:0000256" key="2">
    <source>
        <dbReference type="SAM" id="MobiDB-lite"/>
    </source>
</evidence>
<dbReference type="PANTHER" id="PTHR33066:SF2">
    <property type="entry name" value="FILAGGRIN-2-LIKE"/>
    <property type="match status" value="1"/>
</dbReference>
<keyword evidence="1" id="KW-0238">DNA-binding</keyword>
<dbReference type="OrthoDB" id="10277560at2759"/>
<sequence>MYKTKNQINKQLSLELKSRKSSENLRKEEKVKDNYKPLGVKLPLTLDEASIVTTMTGELQLNKSIKSSSLTSRTGKRMPANSYIPYIRLQKPQEFKPEQALNCTNNSAIYKAKQNLHQRKAETFSTTQLNKYNDLQFMVLNQQNLKKTMPKKWKSKHLNYQPALNIWNIQQKKMERRIYSIETLLNDFKELDLKTRLLEMHHHFGVASITTEASTIDTEEEADHEVDLGVKIGPVVNLFWQEEEAEVLLSPNNETIPFNSQQIQYPTTANNSTTPLFIIQYHNKNFASNQHYAIPQDGILPGGCLTHFYNYWTRITSHQWLLSIVKEEYKIQSASHPTSWKLKSSNTNPADHKQTIKLPRNLLSILSRRYLSTFKVKRRSIKNNPNGVPRIPIQHKGNEDYSTFTQDQQPSTEDQTNATANQVIVQMDCSSTRENYINDPSDRRSTSPYSSSSARFSKEPTIAQPELGKTLPDISTKSTRISMVEEINNNEERPTDSDHESTNTIDHNLHGQLRLRLGSELTNDHGLWFLEQGRIRNVNKRSRTENSILCVEDACKKIRKLHNKGFHRQHDSIEIHNKVWRNNSTPITGISSDDSGHLQQIQFEGNLSTYTGDKEHQDRPTIEATAATLRTDNSEKDVSTDFTTMGTTTNRRICCDTQPPIEEISEPSPGPIEEAQDAFQQRWLKKGIQSDYYEDQQEVFPSRLEIINEKRRKSGLMNEASIKYITKSTRKSTEKAYDNGWKHWQQWCCQQNPQIDPTAYNSTNILHFLVDNNKFSSNHLNTLRSSIVSVFRALHPEEVPLANQSIIQAFFAAKRRSEIKIPSTP</sequence>
<comment type="caution">
    <text evidence="3">The sequence shown here is derived from an EMBL/GenBank/DDBJ whole genome shotgun (WGS) entry which is preliminary data.</text>
</comment>
<evidence type="ECO:0000256" key="1">
    <source>
        <dbReference type="ARBA" id="ARBA00023125"/>
    </source>
</evidence>
<gene>
    <name evidence="3" type="ORF">G6F64_005271</name>
</gene>
<dbReference type="AlphaFoldDB" id="A0A9P6XB07"/>
<dbReference type="GO" id="GO:0003677">
    <property type="term" value="F:DNA binding"/>
    <property type="evidence" value="ECO:0007669"/>
    <property type="project" value="UniProtKB-KW"/>
</dbReference>
<evidence type="ECO:0000313" key="3">
    <source>
        <dbReference type="EMBL" id="KAG1309486.1"/>
    </source>
</evidence>
<feature type="region of interest" description="Disordered" evidence="2">
    <location>
        <begin position="381"/>
        <end position="419"/>
    </location>
</feature>
<dbReference type="EMBL" id="JAANQT010000630">
    <property type="protein sequence ID" value="KAG1309486.1"/>
    <property type="molecule type" value="Genomic_DNA"/>
</dbReference>
<organism evidence="3 4">
    <name type="scientific">Rhizopus oryzae</name>
    <name type="common">Mucormycosis agent</name>
    <name type="synonym">Rhizopus arrhizus var. delemar</name>
    <dbReference type="NCBI Taxonomy" id="64495"/>
    <lineage>
        <taxon>Eukaryota</taxon>
        <taxon>Fungi</taxon>
        <taxon>Fungi incertae sedis</taxon>
        <taxon>Mucoromycota</taxon>
        <taxon>Mucoromycotina</taxon>
        <taxon>Mucoromycetes</taxon>
        <taxon>Mucorales</taxon>
        <taxon>Mucorineae</taxon>
        <taxon>Rhizopodaceae</taxon>
        <taxon>Rhizopus</taxon>
    </lineage>
</organism>
<feature type="compositionally biased region" description="Low complexity" evidence="2">
    <location>
        <begin position="446"/>
        <end position="455"/>
    </location>
</feature>
<dbReference type="PANTHER" id="PTHR33066">
    <property type="entry name" value="INTEGRASE_SAM-LIKE_N DOMAIN-CONTAINING PROTEIN"/>
    <property type="match status" value="1"/>
</dbReference>
<dbReference type="SUPFAM" id="SSF47823">
    <property type="entry name" value="lambda integrase-like, N-terminal domain"/>
    <property type="match status" value="1"/>
</dbReference>
<protein>
    <submittedName>
        <fullName evidence="3">Uncharacterized protein</fullName>
    </submittedName>
</protein>
<keyword evidence="4" id="KW-1185">Reference proteome</keyword>
<feature type="compositionally biased region" description="Polar residues" evidence="2">
    <location>
        <begin position="400"/>
        <end position="419"/>
    </location>
</feature>
<accession>A0A9P6XB07</accession>